<gene>
    <name evidence="3" type="ORF">OSR52_04835</name>
</gene>
<evidence type="ECO:0000313" key="4">
    <source>
        <dbReference type="Proteomes" id="UP001153642"/>
    </source>
</evidence>
<feature type="domain" description="N-acetyltransferase" evidence="2">
    <location>
        <begin position="3"/>
        <end position="154"/>
    </location>
</feature>
<sequence>MNVEIIPFRQEYAIDFKNLNIEWLERFFVVEPHDHDVLLHCKENIIDKGGAIFFARLNNVIVGCFALMKIESGVFELTKMAVSPNYRGHKIGQKLLQFCISHAKEQTFKKVVLYSSTKLENAIYLYRKYGFKEVPLEKDNPYMRADIKMELDVALYPTNHLNR</sequence>
<keyword evidence="4" id="KW-1185">Reference proteome</keyword>
<proteinExistence type="predicted"/>
<reference evidence="3" key="1">
    <citation type="submission" date="2022-11" db="EMBL/GenBank/DDBJ databases">
        <title>High-quality draft genome sequence of Galbibacter sp. strain CMA-7.</title>
        <authorList>
            <person name="Wei L."/>
            <person name="Dong C."/>
            <person name="Shao Z."/>
        </authorList>
    </citation>
    <scope>NUCLEOTIDE SEQUENCE</scope>
    <source>
        <strain evidence="3">CMA-7</strain>
    </source>
</reference>
<dbReference type="SUPFAM" id="SSF55729">
    <property type="entry name" value="Acyl-CoA N-acyltransferases (Nat)"/>
    <property type="match status" value="1"/>
</dbReference>
<dbReference type="InterPro" id="IPR016181">
    <property type="entry name" value="Acyl_CoA_acyltransferase"/>
</dbReference>
<evidence type="ECO:0000256" key="1">
    <source>
        <dbReference type="ARBA" id="ARBA00022679"/>
    </source>
</evidence>
<dbReference type="Gene3D" id="3.40.630.30">
    <property type="match status" value="1"/>
</dbReference>
<accession>A0ABT6FPI8</accession>
<dbReference type="CDD" id="cd04301">
    <property type="entry name" value="NAT_SF"/>
    <property type="match status" value="1"/>
</dbReference>
<name>A0ABT6FPI8_9FLAO</name>
<dbReference type="PANTHER" id="PTHR13947:SF37">
    <property type="entry name" value="LD18367P"/>
    <property type="match status" value="1"/>
</dbReference>
<evidence type="ECO:0000259" key="2">
    <source>
        <dbReference type="PROSITE" id="PS51186"/>
    </source>
</evidence>
<dbReference type="PROSITE" id="PS51186">
    <property type="entry name" value="GNAT"/>
    <property type="match status" value="1"/>
</dbReference>
<comment type="caution">
    <text evidence="3">The sequence shown here is derived from an EMBL/GenBank/DDBJ whole genome shotgun (WGS) entry which is preliminary data.</text>
</comment>
<dbReference type="RefSeq" id="WP_277899539.1">
    <property type="nucleotide sequence ID" value="NZ_JAPMUA010000002.1"/>
</dbReference>
<organism evidence="3 4">
    <name type="scientific">Galbibacter pacificus</name>
    <dbReference type="NCBI Taxonomy" id="2996052"/>
    <lineage>
        <taxon>Bacteria</taxon>
        <taxon>Pseudomonadati</taxon>
        <taxon>Bacteroidota</taxon>
        <taxon>Flavobacteriia</taxon>
        <taxon>Flavobacteriales</taxon>
        <taxon>Flavobacteriaceae</taxon>
        <taxon>Galbibacter</taxon>
    </lineage>
</organism>
<dbReference type="InterPro" id="IPR000182">
    <property type="entry name" value="GNAT_dom"/>
</dbReference>
<dbReference type="EMBL" id="JAPMUA010000002">
    <property type="protein sequence ID" value="MDG3585185.1"/>
    <property type="molecule type" value="Genomic_DNA"/>
</dbReference>
<keyword evidence="1" id="KW-0808">Transferase</keyword>
<dbReference type="Proteomes" id="UP001153642">
    <property type="component" value="Unassembled WGS sequence"/>
</dbReference>
<dbReference type="Pfam" id="PF00583">
    <property type="entry name" value="Acetyltransf_1"/>
    <property type="match status" value="1"/>
</dbReference>
<evidence type="ECO:0000313" key="3">
    <source>
        <dbReference type="EMBL" id="MDG3585185.1"/>
    </source>
</evidence>
<dbReference type="InterPro" id="IPR050769">
    <property type="entry name" value="NAT_camello-type"/>
</dbReference>
<dbReference type="PANTHER" id="PTHR13947">
    <property type="entry name" value="GNAT FAMILY N-ACETYLTRANSFERASE"/>
    <property type="match status" value="1"/>
</dbReference>
<protein>
    <submittedName>
        <fullName evidence="3">GNAT family N-acetyltransferase</fullName>
    </submittedName>
</protein>